<dbReference type="PANTHER" id="PTHR46093">
    <property type="entry name" value="ACYL-COA-BINDING DOMAIN-CONTAINING PROTEIN 5"/>
    <property type="match status" value="1"/>
</dbReference>
<gene>
    <name evidence="5" type="primary">rabepk</name>
    <name evidence="5" type="ORF">A0J61_11321</name>
</gene>
<name>A0A1C7MUZ3_9FUNG</name>
<organism evidence="5 6">
    <name type="scientific">Choanephora cucurbitarum</name>
    <dbReference type="NCBI Taxonomy" id="101091"/>
    <lineage>
        <taxon>Eukaryota</taxon>
        <taxon>Fungi</taxon>
        <taxon>Fungi incertae sedis</taxon>
        <taxon>Mucoromycota</taxon>
        <taxon>Mucoromycotina</taxon>
        <taxon>Mucoromycetes</taxon>
        <taxon>Mucorales</taxon>
        <taxon>Mucorineae</taxon>
        <taxon>Choanephoraceae</taxon>
        <taxon>Choanephoroideae</taxon>
        <taxon>Choanephora</taxon>
    </lineage>
</organism>
<evidence type="ECO:0000256" key="3">
    <source>
        <dbReference type="SAM" id="MobiDB-lite"/>
    </source>
</evidence>
<proteinExistence type="predicted"/>
<dbReference type="OrthoDB" id="45365at2759"/>
<dbReference type="Gene3D" id="2.120.10.80">
    <property type="entry name" value="Kelch-type beta propeller"/>
    <property type="match status" value="1"/>
</dbReference>
<dbReference type="Pfam" id="PF15345">
    <property type="entry name" value="TMEM51"/>
    <property type="match status" value="1"/>
</dbReference>
<comment type="caution">
    <text evidence="5">The sequence shown here is derived from an EMBL/GenBank/DDBJ whole genome shotgun (WGS) entry which is preliminary data.</text>
</comment>
<feature type="non-terminal residue" evidence="5">
    <location>
        <position position="407"/>
    </location>
</feature>
<dbReference type="SUPFAM" id="SSF117281">
    <property type="entry name" value="Kelch motif"/>
    <property type="match status" value="1"/>
</dbReference>
<dbReference type="InterPro" id="IPR015915">
    <property type="entry name" value="Kelch-typ_b-propeller"/>
</dbReference>
<evidence type="ECO:0000256" key="1">
    <source>
        <dbReference type="ARBA" id="ARBA00022441"/>
    </source>
</evidence>
<feature type="compositionally biased region" description="Low complexity" evidence="3">
    <location>
        <begin position="216"/>
        <end position="229"/>
    </location>
</feature>
<dbReference type="EMBL" id="LUGH01001904">
    <property type="protein sequence ID" value="OBZ80630.1"/>
    <property type="molecule type" value="Genomic_DNA"/>
</dbReference>
<evidence type="ECO:0000256" key="4">
    <source>
        <dbReference type="SAM" id="Phobius"/>
    </source>
</evidence>
<evidence type="ECO:0000256" key="2">
    <source>
        <dbReference type="ARBA" id="ARBA00022737"/>
    </source>
</evidence>
<dbReference type="Proteomes" id="UP000093000">
    <property type="component" value="Unassembled WGS sequence"/>
</dbReference>
<reference evidence="5 6" key="1">
    <citation type="submission" date="2016-03" db="EMBL/GenBank/DDBJ databases">
        <title>Choanephora cucurbitarum.</title>
        <authorList>
            <person name="Min B."/>
            <person name="Park H."/>
            <person name="Park J.-H."/>
            <person name="Shin H.-D."/>
            <person name="Choi I.-G."/>
        </authorList>
    </citation>
    <scope>NUCLEOTIDE SEQUENCE [LARGE SCALE GENOMIC DNA]</scope>
    <source>
        <strain evidence="5 6">KUS-F28377</strain>
    </source>
</reference>
<dbReference type="AlphaFoldDB" id="A0A1C7MUZ3"/>
<dbReference type="Pfam" id="PF24681">
    <property type="entry name" value="Kelch_KLHDC2_KLHL20_DRC7"/>
    <property type="match status" value="1"/>
</dbReference>
<protein>
    <submittedName>
        <fullName evidence="5">Rab9 effector protein with kelch motifs</fullName>
    </submittedName>
</protein>
<keyword evidence="4" id="KW-0812">Transmembrane</keyword>
<keyword evidence="4" id="KW-1133">Transmembrane helix</keyword>
<dbReference type="InParanoid" id="A0A1C7MUZ3"/>
<dbReference type="PANTHER" id="PTHR46093:SF18">
    <property type="entry name" value="FIBRONECTIN TYPE-III DOMAIN-CONTAINING PROTEIN"/>
    <property type="match status" value="1"/>
</dbReference>
<keyword evidence="2" id="KW-0677">Repeat</keyword>
<sequence length="407" mass="44827">MLTVNNTIYTYGGLSVDQNGYANSNAVQNTLALMDANSFQWSSGSNGLGLADHSTCYLKACDCLVTFGGTSTGNPTDVTDAVRIYDLNKKTWNVQGIQTTPGASVPGARRLHTATCLDNMMVVYGGGTNQPFDTDVWILNAASYPNMVWQRITMANQTQSPNSRMGHSAVLDEANKKIYIFGGWGLSATNDSNMYVLDYINWSWIRVPSTGYPQGTMPNTTATVPNNNPADEQSSTQSLSKGAIAGIAVGSILGLLLAAIIAFFLIRRRKKRQQQEEKQQNAMQMVGEEFSEEYKESRAKKDNPFYYNPGGFYHTNDDGDDNDEMQHYPNQQYQNNGYAVHQNLNNSRSAHRLSKAWTAGTSSPRTSYTRRSEIGDSERVMTGVLEAMTDDETVAATHGSHSPRQSY</sequence>
<feature type="region of interest" description="Disordered" evidence="3">
    <location>
        <begin position="216"/>
        <end position="235"/>
    </location>
</feature>
<keyword evidence="1" id="KW-0880">Kelch repeat</keyword>
<evidence type="ECO:0000313" key="6">
    <source>
        <dbReference type="Proteomes" id="UP000093000"/>
    </source>
</evidence>
<keyword evidence="4" id="KW-0472">Membrane</keyword>
<dbReference type="STRING" id="101091.A0A1C7MUZ3"/>
<keyword evidence="6" id="KW-1185">Reference proteome</keyword>
<feature type="transmembrane region" description="Helical" evidence="4">
    <location>
        <begin position="243"/>
        <end position="266"/>
    </location>
</feature>
<evidence type="ECO:0000313" key="5">
    <source>
        <dbReference type="EMBL" id="OBZ80630.1"/>
    </source>
</evidence>
<accession>A0A1C7MUZ3</accession>